<reference evidence="2 3" key="1">
    <citation type="journal article" date="2014" name="Am. J. Bot.">
        <title>Genome assembly and annotation for red clover (Trifolium pratense; Fabaceae).</title>
        <authorList>
            <person name="Istvanek J."/>
            <person name="Jaros M."/>
            <person name="Krenek A."/>
            <person name="Repkova J."/>
        </authorList>
    </citation>
    <scope>NUCLEOTIDE SEQUENCE [LARGE SCALE GENOMIC DNA]</scope>
    <source>
        <strain evidence="3">cv. Tatra</strain>
        <tissue evidence="2">Young leaves</tissue>
    </source>
</reference>
<reference evidence="2 3" key="2">
    <citation type="journal article" date="2017" name="Front. Plant Sci.">
        <title>Gene Classification and Mining of Molecular Markers Useful in Red Clover (Trifolium pratense) Breeding.</title>
        <authorList>
            <person name="Istvanek J."/>
            <person name="Dluhosova J."/>
            <person name="Dluhos P."/>
            <person name="Patkova L."/>
            <person name="Nedelnik J."/>
            <person name="Repkova J."/>
        </authorList>
    </citation>
    <scope>NUCLEOTIDE SEQUENCE [LARGE SCALE GENOMIC DNA]</scope>
    <source>
        <strain evidence="3">cv. Tatra</strain>
        <tissue evidence="2">Young leaves</tissue>
    </source>
</reference>
<name>A0A2K3KNX8_TRIPR</name>
<evidence type="ECO:0000313" key="2">
    <source>
        <dbReference type="EMBL" id="PNX67990.1"/>
    </source>
</evidence>
<proteinExistence type="predicted"/>
<feature type="compositionally biased region" description="Basic and acidic residues" evidence="1">
    <location>
        <begin position="47"/>
        <end position="57"/>
    </location>
</feature>
<sequence>LDAANDATASAAHVDVSTSVVPDSPNSPVVPDNEKSTETTIPGDVTTQDKGETGNML</sequence>
<gene>
    <name evidence="2" type="ORF">L195_g063776</name>
</gene>
<dbReference type="Proteomes" id="UP000236291">
    <property type="component" value="Unassembled WGS sequence"/>
</dbReference>
<feature type="compositionally biased region" description="Low complexity" evidence="1">
    <location>
        <begin position="1"/>
        <end position="31"/>
    </location>
</feature>
<evidence type="ECO:0000256" key="1">
    <source>
        <dbReference type="SAM" id="MobiDB-lite"/>
    </source>
</evidence>
<protein>
    <submittedName>
        <fullName evidence="2">Uncharacterized protein</fullName>
    </submittedName>
</protein>
<feature type="region of interest" description="Disordered" evidence="1">
    <location>
        <begin position="1"/>
        <end position="57"/>
    </location>
</feature>
<evidence type="ECO:0000313" key="3">
    <source>
        <dbReference type="Proteomes" id="UP000236291"/>
    </source>
</evidence>
<dbReference type="AlphaFoldDB" id="A0A2K3KNX8"/>
<feature type="non-terminal residue" evidence="2">
    <location>
        <position position="1"/>
    </location>
</feature>
<accession>A0A2K3KNX8</accession>
<comment type="caution">
    <text evidence="2">The sequence shown here is derived from an EMBL/GenBank/DDBJ whole genome shotgun (WGS) entry which is preliminary data.</text>
</comment>
<dbReference type="EMBL" id="ASHM01220188">
    <property type="protein sequence ID" value="PNX67990.1"/>
    <property type="molecule type" value="Genomic_DNA"/>
</dbReference>
<organism evidence="2 3">
    <name type="scientific">Trifolium pratense</name>
    <name type="common">Red clover</name>
    <dbReference type="NCBI Taxonomy" id="57577"/>
    <lineage>
        <taxon>Eukaryota</taxon>
        <taxon>Viridiplantae</taxon>
        <taxon>Streptophyta</taxon>
        <taxon>Embryophyta</taxon>
        <taxon>Tracheophyta</taxon>
        <taxon>Spermatophyta</taxon>
        <taxon>Magnoliopsida</taxon>
        <taxon>eudicotyledons</taxon>
        <taxon>Gunneridae</taxon>
        <taxon>Pentapetalae</taxon>
        <taxon>rosids</taxon>
        <taxon>fabids</taxon>
        <taxon>Fabales</taxon>
        <taxon>Fabaceae</taxon>
        <taxon>Papilionoideae</taxon>
        <taxon>50 kb inversion clade</taxon>
        <taxon>NPAAA clade</taxon>
        <taxon>Hologalegina</taxon>
        <taxon>IRL clade</taxon>
        <taxon>Trifolieae</taxon>
        <taxon>Trifolium</taxon>
    </lineage>
</organism>